<comment type="caution">
    <text evidence="2">The sequence shown here is derived from an EMBL/GenBank/DDBJ whole genome shotgun (WGS) entry which is preliminary data.</text>
</comment>
<evidence type="ECO:0000256" key="1">
    <source>
        <dbReference type="SAM" id="MobiDB-lite"/>
    </source>
</evidence>
<dbReference type="Proteomes" id="UP001642360">
    <property type="component" value="Unassembled WGS sequence"/>
</dbReference>
<feature type="region of interest" description="Disordered" evidence="1">
    <location>
        <begin position="1"/>
        <end position="27"/>
    </location>
</feature>
<organism evidence="2 3">
    <name type="scientific">Ilex paraguariensis</name>
    <name type="common">yerba mate</name>
    <dbReference type="NCBI Taxonomy" id="185542"/>
    <lineage>
        <taxon>Eukaryota</taxon>
        <taxon>Viridiplantae</taxon>
        <taxon>Streptophyta</taxon>
        <taxon>Embryophyta</taxon>
        <taxon>Tracheophyta</taxon>
        <taxon>Spermatophyta</taxon>
        <taxon>Magnoliopsida</taxon>
        <taxon>eudicotyledons</taxon>
        <taxon>Gunneridae</taxon>
        <taxon>Pentapetalae</taxon>
        <taxon>asterids</taxon>
        <taxon>campanulids</taxon>
        <taxon>Aquifoliales</taxon>
        <taxon>Aquifoliaceae</taxon>
        <taxon>Ilex</taxon>
    </lineage>
</organism>
<name>A0ABC8U063_9AQUA</name>
<accession>A0ABC8U063</accession>
<reference evidence="2 3" key="1">
    <citation type="submission" date="2024-02" db="EMBL/GenBank/DDBJ databases">
        <authorList>
            <person name="Vignale AGUSTIN F."/>
            <person name="Sosa J E."/>
            <person name="Modenutti C."/>
        </authorList>
    </citation>
    <scope>NUCLEOTIDE SEQUENCE [LARGE SCALE GENOMIC DNA]</scope>
</reference>
<sequence length="189" mass="18758">MKDSGAKRGRGMGEGERGIQGNPNANYVRLGDANGASRSKVADDDHGCSIFGDAGDDVGYVSEARGEARLRDVLKALGITSALGYDLGYVFASGSANDRGGDVGSLSRNSFGDVLAGGGAKGGGGLVNTLGIRDARKCYGGRGLGPGCIGNATAGQTSGAVVGCEGDAATSWCEGELGNVSGSRASCWA</sequence>
<protein>
    <submittedName>
        <fullName evidence="2">Uncharacterized protein</fullName>
    </submittedName>
</protein>
<dbReference type="EMBL" id="CAUOFW020006525">
    <property type="protein sequence ID" value="CAK9175057.1"/>
    <property type="molecule type" value="Genomic_DNA"/>
</dbReference>
<evidence type="ECO:0000313" key="2">
    <source>
        <dbReference type="EMBL" id="CAK9175057.1"/>
    </source>
</evidence>
<dbReference type="AlphaFoldDB" id="A0ABC8U063"/>
<feature type="compositionally biased region" description="Basic and acidic residues" evidence="1">
    <location>
        <begin position="1"/>
        <end position="17"/>
    </location>
</feature>
<gene>
    <name evidence="2" type="ORF">ILEXP_LOCUS44852</name>
</gene>
<proteinExistence type="predicted"/>
<evidence type="ECO:0000313" key="3">
    <source>
        <dbReference type="Proteomes" id="UP001642360"/>
    </source>
</evidence>
<keyword evidence="3" id="KW-1185">Reference proteome</keyword>